<dbReference type="GO" id="GO:0006915">
    <property type="term" value="P:apoptotic process"/>
    <property type="evidence" value="ECO:0007669"/>
    <property type="project" value="UniProtKB-KW"/>
</dbReference>
<evidence type="ECO:0000256" key="6">
    <source>
        <dbReference type="ARBA" id="ARBA00023015"/>
    </source>
</evidence>
<feature type="binding site" evidence="11">
    <location>
        <position position="135"/>
    </location>
    <ligand>
        <name>Zn(2+)</name>
        <dbReference type="ChEBI" id="CHEBI:29105"/>
    </ligand>
</feature>
<dbReference type="InterPro" id="IPR008967">
    <property type="entry name" value="p53-like_TF_DNA-bd_sf"/>
</dbReference>
<comment type="cofactor">
    <cofactor evidence="11">
        <name>Zn(2+)</name>
        <dbReference type="ChEBI" id="CHEBI:29105"/>
    </cofactor>
    <text evidence="11">Binds 1 zinc ion per subunit.</text>
</comment>
<reference evidence="13 14" key="1">
    <citation type="submission" date="2023-01" db="EMBL/GenBank/DDBJ databases">
        <authorList>
            <person name="Whitehead M."/>
        </authorList>
    </citation>
    <scope>NUCLEOTIDE SEQUENCE [LARGE SCALE GENOMIC DNA]</scope>
</reference>
<comment type="subcellular location">
    <subcellularLocation>
        <location evidence="1">Nucleus</location>
    </subcellularLocation>
</comment>
<evidence type="ECO:0000256" key="7">
    <source>
        <dbReference type="ARBA" id="ARBA00023125"/>
    </source>
</evidence>
<protein>
    <recommendedName>
        <fullName evidence="12">p53 DNA-binding domain-containing protein</fullName>
    </recommendedName>
</protein>
<feature type="domain" description="p53 DNA-binding" evidence="12">
    <location>
        <begin position="56"/>
        <end position="146"/>
    </location>
</feature>
<evidence type="ECO:0000259" key="12">
    <source>
        <dbReference type="Pfam" id="PF00870"/>
    </source>
</evidence>
<name>A0AAV0WEK2_9HEMI</name>
<evidence type="ECO:0000256" key="2">
    <source>
        <dbReference type="ARBA" id="ARBA00006167"/>
    </source>
</evidence>
<accession>A0AAV0WEK2</accession>
<keyword evidence="6" id="KW-0805">Transcription regulation</keyword>
<keyword evidence="10" id="KW-0539">Nucleus</keyword>
<feature type="binding site" evidence="11">
    <location>
        <position position="138"/>
    </location>
    <ligand>
        <name>Zn(2+)</name>
        <dbReference type="ChEBI" id="CHEBI:29105"/>
    </ligand>
</feature>
<evidence type="ECO:0000256" key="5">
    <source>
        <dbReference type="ARBA" id="ARBA00022833"/>
    </source>
</evidence>
<dbReference type="PANTHER" id="PTHR11447:SF16">
    <property type="entry name" value="P53 PROTEIN LONG FORM VARIANT 1"/>
    <property type="match status" value="1"/>
</dbReference>
<evidence type="ECO:0000256" key="8">
    <source>
        <dbReference type="ARBA" id="ARBA00023159"/>
    </source>
</evidence>
<sequence length="149" mass="17094">MNPTDIIDFNSFSFPMENERVFDKNLLQTKEEVQEYLETCAVDFEKSSPTGILPCQSELGGSANFEVLIDSSSQSFRQKWIYSVTLQKVFIDIDKVLLLNFKCDYDNIDSNMPLFVRAMPMYSSADYLKVPVNRCPIHLSSKNQLNKGK</sequence>
<comment type="similarity">
    <text evidence="2">Belongs to the p53 family.</text>
</comment>
<evidence type="ECO:0000256" key="10">
    <source>
        <dbReference type="ARBA" id="ARBA00023242"/>
    </source>
</evidence>
<evidence type="ECO:0000313" key="13">
    <source>
        <dbReference type="EMBL" id="CAI6354243.1"/>
    </source>
</evidence>
<keyword evidence="4 11" id="KW-0479">Metal-binding</keyword>
<dbReference type="Proteomes" id="UP001160148">
    <property type="component" value="Unassembled WGS sequence"/>
</dbReference>
<keyword evidence="14" id="KW-1185">Reference proteome</keyword>
<evidence type="ECO:0000313" key="14">
    <source>
        <dbReference type="Proteomes" id="UP001160148"/>
    </source>
</evidence>
<dbReference type="GO" id="GO:0000978">
    <property type="term" value="F:RNA polymerase II cis-regulatory region sequence-specific DNA binding"/>
    <property type="evidence" value="ECO:0007669"/>
    <property type="project" value="TreeGrafter"/>
</dbReference>
<proteinExistence type="inferred from homology"/>
<dbReference type="GO" id="GO:0046872">
    <property type="term" value="F:metal ion binding"/>
    <property type="evidence" value="ECO:0007669"/>
    <property type="project" value="UniProtKB-KW"/>
</dbReference>
<dbReference type="EMBL" id="CARXXK010000002">
    <property type="protein sequence ID" value="CAI6354243.1"/>
    <property type="molecule type" value="Genomic_DNA"/>
</dbReference>
<dbReference type="Pfam" id="PF00870">
    <property type="entry name" value="P53"/>
    <property type="match status" value="1"/>
</dbReference>
<evidence type="ECO:0000256" key="11">
    <source>
        <dbReference type="PIRSR" id="PIRSR602117-1"/>
    </source>
</evidence>
<keyword evidence="3" id="KW-0053">Apoptosis</keyword>
<keyword evidence="8" id="KW-0010">Activator</keyword>
<evidence type="ECO:0000256" key="9">
    <source>
        <dbReference type="ARBA" id="ARBA00023163"/>
    </source>
</evidence>
<dbReference type="GO" id="GO:0005634">
    <property type="term" value="C:nucleus"/>
    <property type="evidence" value="ECO:0007669"/>
    <property type="project" value="UniProtKB-SubCell"/>
</dbReference>
<dbReference type="SUPFAM" id="SSF49417">
    <property type="entry name" value="p53-like transcription factors"/>
    <property type="match status" value="1"/>
</dbReference>
<gene>
    <name evidence="13" type="ORF">MEUPH1_LOCUS10269</name>
</gene>
<keyword evidence="7" id="KW-0238">DNA-binding</keyword>
<keyword evidence="5 11" id="KW-0862">Zinc</keyword>
<dbReference type="InterPro" id="IPR011615">
    <property type="entry name" value="p53_DNA-bd"/>
</dbReference>
<keyword evidence="9" id="KW-0804">Transcription</keyword>
<dbReference type="InterPro" id="IPR012346">
    <property type="entry name" value="p53/RUNT-type_TF_DNA-bd_sf"/>
</dbReference>
<organism evidence="13 14">
    <name type="scientific">Macrosiphum euphorbiae</name>
    <name type="common">potato aphid</name>
    <dbReference type="NCBI Taxonomy" id="13131"/>
    <lineage>
        <taxon>Eukaryota</taxon>
        <taxon>Metazoa</taxon>
        <taxon>Ecdysozoa</taxon>
        <taxon>Arthropoda</taxon>
        <taxon>Hexapoda</taxon>
        <taxon>Insecta</taxon>
        <taxon>Pterygota</taxon>
        <taxon>Neoptera</taxon>
        <taxon>Paraneoptera</taxon>
        <taxon>Hemiptera</taxon>
        <taxon>Sternorrhyncha</taxon>
        <taxon>Aphidomorpha</taxon>
        <taxon>Aphidoidea</taxon>
        <taxon>Aphididae</taxon>
        <taxon>Macrosiphini</taxon>
        <taxon>Macrosiphum</taxon>
    </lineage>
</organism>
<comment type="caution">
    <text evidence="13">The sequence shown here is derived from an EMBL/GenBank/DDBJ whole genome shotgun (WGS) entry which is preliminary data.</text>
</comment>
<evidence type="ECO:0000256" key="3">
    <source>
        <dbReference type="ARBA" id="ARBA00022703"/>
    </source>
</evidence>
<evidence type="ECO:0000256" key="1">
    <source>
        <dbReference type="ARBA" id="ARBA00004123"/>
    </source>
</evidence>
<dbReference type="AlphaFoldDB" id="A0AAV0WEK2"/>
<evidence type="ECO:0000256" key="4">
    <source>
        <dbReference type="ARBA" id="ARBA00022723"/>
    </source>
</evidence>
<dbReference type="Gene3D" id="2.60.40.720">
    <property type="match status" value="1"/>
</dbReference>
<dbReference type="GO" id="GO:0000981">
    <property type="term" value="F:DNA-binding transcription factor activity, RNA polymerase II-specific"/>
    <property type="evidence" value="ECO:0007669"/>
    <property type="project" value="TreeGrafter"/>
</dbReference>
<dbReference type="InterPro" id="IPR002117">
    <property type="entry name" value="p53_tumour_suppressor"/>
</dbReference>
<dbReference type="PANTHER" id="PTHR11447">
    <property type="entry name" value="CELLULAR TUMOR ANTIGEN P53"/>
    <property type="match status" value="1"/>
</dbReference>